<organism evidence="5 6">
    <name type="scientific">Platanthera guangdongensis</name>
    <dbReference type="NCBI Taxonomy" id="2320717"/>
    <lineage>
        <taxon>Eukaryota</taxon>
        <taxon>Viridiplantae</taxon>
        <taxon>Streptophyta</taxon>
        <taxon>Embryophyta</taxon>
        <taxon>Tracheophyta</taxon>
        <taxon>Spermatophyta</taxon>
        <taxon>Magnoliopsida</taxon>
        <taxon>Liliopsida</taxon>
        <taxon>Asparagales</taxon>
        <taxon>Orchidaceae</taxon>
        <taxon>Orchidoideae</taxon>
        <taxon>Orchideae</taxon>
        <taxon>Orchidinae</taxon>
        <taxon>Platanthera</taxon>
    </lineage>
</organism>
<name>A0ABR2MT48_9ASPA</name>
<evidence type="ECO:0000313" key="6">
    <source>
        <dbReference type="Proteomes" id="UP001412067"/>
    </source>
</evidence>
<evidence type="ECO:0000313" key="5">
    <source>
        <dbReference type="EMBL" id="KAK8967350.1"/>
    </source>
</evidence>
<comment type="subcellular location">
    <subcellularLocation>
        <location evidence="1">Nucleus</location>
    </subcellularLocation>
</comment>
<dbReference type="PANTHER" id="PTHR33137:SF4">
    <property type="entry name" value="MEDIATOR OF RNA POLYMERASE II TRANSCRIPTION SUBUNIT 15A-RELATED"/>
    <property type="match status" value="1"/>
</dbReference>
<dbReference type="SUPFAM" id="SSF47040">
    <property type="entry name" value="Kix domain of CBP (creb binding protein)"/>
    <property type="match status" value="1"/>
</dbReference>
<evidence type="ECO:0000256" key="2">
    <source>
        <dbReference type="ARBA" id="ARBA00023242"/>
    </source>
</evidence>
<dbReference type="InterPro" id="IPR036546">
    <property type="entry name" value="MED15_KIX"/>
</dbReference>
<dbReference type="InterPro" id="IPR044661">
    <property type="entry name" value="MED15a/b/c-like"/>
</dbReference>
<feature type="region of interest" description="Disordered" evidence="3">
    <location>
        <begin position="97"/>
        <end position="120"/>
    </location>
</feature>
<dbReference type="PANTHER" id="PTHR33137">
    <property type="entry name" value="MEDIATOR OF RNA POLYMERASE II TRANSCRIPTION SUBUNIT 15A-RELATED"/>
    <property type="match status" value="1"/>
</dbReference>
<feature type="compositionally biased region" description="Polar residues" evidence="3">
    <location>
        <begin position="97"/>
        <end position="112"/>
    </location>
</feature>
<keyword evidence="2" id="KW-0539">Nucleus</keyword>
<evidence type="ECO:0000259" key="4">
    <source>
        <dbReference type="Pfam" id="PF16987"/>
    </source>
</evidence>
<feature type="region of interest" description="Disordered" evidence="3">
    <location>
        <begin position="1"/>
        <end position="26"/>
    </location>
</feature>
<dbReference type="EMBL" id="JBBWWR010000005">
    <property type="protein sequence ID" value="KAK8967350.1"/>
    <property type="molecule type" value="Genomic_DNA"/>
</dbReference>
<protein>
    <submittedName>
        <fullName evidence="5">Mediator of RNA polymerase II transcription subunit 15a</fullName>
    </submittedName>
</protein>
<feature type="compositionally biased region" description="Polar residues" evidence="3">
    <location>
        <begin position="1"/>
        <end position="13"/>
    </location>
</feature>
<comment type="caution">
    <text evidence="5">The sequence shown here is derived from an EMBL/GenBank/DDBJ whole genome shotgun (WGS) entry which is preliminary data.</text>
</comment>
<dbReference type="Proteomes" id="UP001412067">
    <property type="component" value="Unassembled WGS sequence"/>
</dbReference>
<keyword evidence="6" id="KW-1185">Reference proteome</keyword>
<feature type="domain" description="Mediator complex subunit 15 KIX" evidence="4">
    <location>
        <begin position="21"/>
        <end position="100"/>
    </location>
</feature>
<evidence type="ECO:0000256" key="1">
    <source>
        <dbReference type="ARBA" id="ARBA00004123"/>
    </source>
</evidence>
<proteinExistence type="predicted"/>
<evidence type="ECO:0000256" key="3">
    <source>
        <dbReference type="SAM" id="MobiDB-lite"/>
    </source>
</evidence>
<dbReference type="InterPro" id="IPR036529">
    <property type="entry name" value="KIX_dom_sf"/>
</dbReference>
<reference evidence="5 6" key="1">
    <citation type="journal article" date="2022" name="Nat. Plants">
        <title>Genomes of leafy and leafless Platanthera orchids illuminate the evolution of mycoheterotrophy.</title>
        <authorList>
            <person name="Li M.H."/>
            <person name="Liu K.W."/>
            <person name="Li Z."/>
            <person name="Lu H.C."/>
            <person name="Ye Q.L."/>
            <person name="Zhang D."/>
            <person name="Wang J.Y."/>
            <person name="Li Y.F."/>
            <person name="Zhong Z.M."/>
            <person name="Liu X."/>
            <person name="Yu X."/>
            <person name="Liu D.K."/>
            <person name="Tu X.D."/>
            <person name="Liu B."/>
            <person name="Hao Y."/>
            <person name="Liao X.Y."/>
            <person name="Jiang Y.T."/>
            <person name="Sun W.H."/>
            <person name="Chen J."/>
            <person name="Chen Y.Q."/>
            <person name="Ai Y."/>
            <person name="Zhai J.W."/>
            <person name="Wu S.S."/>
            <person name="Zhou Z."/>
            <person name="Hsiao Y.Y."/>
            <person name="Wu W.L."/>
            <person name="Chen Y.Y."/>
            <person name="Lin Y.F."/>
            <person name="Hsu J.L."/>
            <person name="Li C.Y."/>
            <person name="Wang Z.W."/>
            <person name="Zhao X."/>
            <person name="Zhong W.Y."/>
            <person name="Ma X.K."/>
            <person name="Ma L."/>
            <person name="Huang J."/>
            <person name="Chen G.Z."/>
            <person name="Huang M.Z."/>
            <person name="Huang L."/>
            <person name="Peng D.H."/>
            <person name="Luo Y.B."/>
            <person name="Zou S.Q."/>
            <person name="Chen S.P."/>
            <person name="Lan S."/>
            <person name="Tsai W.C."/>
            <person name="Van de Peer Y."/>
            <person name="Liu Z.J."/>
        </authorList>
    </citation>
    <scope>NUCLEOTIDE SEQUENCE [LARGE SCALE GENOMIC DNA]</scope>
    <source>
        <strain evidence="5">Lor288</strain>
    </source>
</reference>
<feature type="region of interest" description="Disordered" evidence="3">
    <location>
        <begin position="182"/>
        <end position="205"/>
    </location>
</feature>
<sequence>MESSNWRSAQGEPSSMEAPSADWRSQLQPDARQRIVNKIMDTLKRHLPVVGPEGIGELKKIALRFEEKIYSAAVNQSDYLRRISMKMLSMETKTQQNTSMSSQPGINQNSTDAAGLLGGPLQVNNQGQPLSQIPMVSQPTGRQQLLAQNMQNNAPSSMQGSSSLSATSSITGFSQSTLTNYGHTSNLQNMPGMSHSSVNNSLAQGTTTDIYGNAQRQMQNRQQQSILSQQQQQSQNPLLYQNQLQPQLLQQKMHNNAHLQSIQQQQQQQSLFQVNQLQSSQQSAMQMPSGQSSIQQSQATTIQSAPQPSLQQNQLNSIQQSVTSLLPNTCNQFLGNHSSHFLQFTSKIRSSSSLLLIINNQTCKPNNSNNNNNSSNNINNNNNCWDNKQTCRTFNKINCSVNKITS</sequence>
<feature type="region of interest" description="Disordered" evidence="3">
    <location>
        <begin position="279"/>
        <end position="314"/>
    </location>
</feature>
<dbReference type="Pfam" id="PF16987">
    <property type="entry name" value="KIX_2"/>
    <property type="match status" value="1"/>
</dbReference>
<accession>A0ABR2MT48</accession>
<gene>
    <name evidence="5" type="primary">MED15A</name>
    <name evidence="5" type="ORF">KSP40_PGU015054</name>
</gene>
<dbReference type="Gene3D" id="1.10.246.20">
    <property type="entry name" value="Coactivator CBP, KIX domain"/>
    <property type="match status" value="1"/>
</dbReference>